<gene>
    <name evidence="6" type="ORF">JF76_01120</name>
</gene>
<proteinExistence type="predicted"/>
<dbReference type="RefSeq" id="WP_045927353.1">
    <property type="nucleotide sequence ID" value="NZ_JBHSZS010000005.1"/>
</dbReference>
<dbReference type="SUPFAM" id="SSF51905">
    <property type="entry name" value="FAD/NAD(P)-binding domain"/>
    <property type="match status" value="1"/>
</dbReference>
<dbReference type="HOGENOM" id="CLU_045820_1_0_9"/>
<accession>A0A0F4LNJ6</accession>
<evidence type="ECO:0000256" key="3">
    <source>
        <dbReference type="ARBA" id="ARBA00023002"/>
    </source>
</evidence>
<dbReference type="InterPro" id="IPR039650">
    <property type="entry name" value="HdrA-like"/>
</dbReference>
<keyword evidence="5" id="KW-0411">Iron-sulfur</keyword>
<comment type="caution">
    <text evidence="6">The sequence shown here is derived from an EMBL/GenBank/DDBJ whole genome shotgun (WGS) entry which is preliminary data.</text>
</comment>
<dbReference type="PATRIC" id="fig|1218493.3.peg.122"/>
<keyword evidence="2" id="KW-0479">Metal-binding</keyword>
<dbReference type="Pfam" id="PF12831">
    <property type="entry name" value="FAD_oxidored"/>
    <property type="match status" value="1"/>
</dbReference>
<dbReference type="PANTHER" id="PTHR43498:SF1">
    <property type="entry name" value="COB--COM HETERODISULFIDE REDUCTASE IRON-SULFUR SUBUNIT A"/>
    <property type="match status" value="1"/>
</dbReference>
<reference evidence="6 7" key="1">
    <citation type="submission" date="2014-12" db="EMBL/GenBank/DDBJ databases">
        <title>Comparative genomics of the lactic acid bacteria isolated from the honey bee gut.</title>
        <authorList>
            <person name="Ellegaard K.M."/>
            <person name="Tamarit D."/>
            <person name="Javelind E."/>
            <person name="Olofsson T."/>
            <person name="Andersson S.G."/>
            <person name="Vasquez A."/>
        </authorList>
    </citation>
    <scope>NUCLEOTIDE SEQUENCE [LARGE SCALE GENOMIC DNA]</scope>
    <source>
        <strain evidence="6 7">Biut2</strain>
    </source>
</reference>
<dbReference type="GO" id="GO:0046872">
    <property type="term" value="F:metal ion binding"/>
    <property type="evidence" value="ECO:0007669"/>
    <property type="project" value="UniProtKB-KW"/>
</dbReference>
<dbReference type="Gene3D" id="3.50.50.60">
    <property type="entry name" value="FAD/NAD(P)-binding domain"/>
    <property type="match status" value="1"/>
</dbReference>
<evidence type="ECO:0000256" key="1">
    <source>
        <dbReference type="ARBA" id="ARBA00022485"/>
    </source>
</evidence>
<dbReference type="Proteomes" id="UP000033533">
    <property type="component" value="Unassembled WGS sequence"/>
</dbReference>
<dbReference type="GO" id="GO:0051539">
    <property type="term" value="F:4 iron, 4 sulfur cluster binding"/>
    <property type="evidence" value="ECO:0007669"/>
    <property type="project" value="UniProtKB-KW"/>
</dbReference>
<dbReference type="STRING" id="1218493.JF76_01120"/>
<evidence type="ECO:0000256" key="2">
    <source>
        <dbReference type="ARBA" id="ARBA00022723"/>
    </source>
</evidence>
<protein>
    <submittedName>
        <fullName evidence="6">FAD dependent oxidoreductase</fullName>
    </submittedName>
</protein>
<dbReference type="AlphaFoldDB" id="A0A0F4LNJ6"/>
<sequence length="422" mass="45456">MKRSITYEVAVVGGGAAGIAAALASAKAGAKTILIERASALGGQGVNSQVAAYCGFYTRGQNPDKVVGGIGDLVLKKMNAAGMDITPHPSPSTGNVSIKFDPEKMKFIFDDLFLQSKADLLLHTSLVGVNKKDKKIKSLICYDDEGLIEVHANSFVDASGNANLIHLAGLKTNWGDENTHAVQQASLAFRVNNIPARNILMSEIQSAVKKGKEEGIPYLTKEKGVFIKNNGDDYGFLTLPSVDLNSLDGSNLTNAEIMLRKKVQSYFLIVKKYIKGCENAFLVSSGPNIGIRESRRMIGDTTLHGKDILNVVKRKDSIGRAAWSPEIHHTNNQVEYKHMPDNDYASIPLGSLKAKDIDNIWGAGRLISVDHVAQASIRVMGTSYITGQAAGIAAGLQSKDTDEKNFCADAVQKELKAQRALL</sequence>
<evidence type="ECO:0000313" key="7">
    <source>
        <dbReference type="Proteomes" id="UP000033533"/>
    </source>
</evidence>
<evidence type="ECO:0000256" key="4">
    <source>
        <dbReference type="ARBA" id="ARBA00023004"/>
    </source>
</evidence>
<evidence type="ECO:0000256" key="5">
    <source>
        <dbReference type="ARBA" id="ARBA00023014"/>
    </source>
</evidence>
<evidence type="ECO:0000313" key="6">
    <source>
        <dbReference type="EMBL" id="KJY59151.1"/>
    </source>
</evidence>
<keyword evidence="4" id="KW-0408">Iron</keyword>
<keyword evidence="3" id="KW-0560">Oxidoreductase</keyword>
<name>A0A0F4LNJ6_9LACO</name>
<dbReference type="PANTHER" id="PTHR43498">
    <property type="entry name" value="FERREDOXIN:COB-COM HETERODISULFIDE REDUCTASE SUBUNIT A"/>
    <property type="match status" value="1"/>
</dbReference>
<keyword evidence="1" id="KW-0004">4Fe-4S</keyword>
<dbReference type="EMBL" id="JXBY01000002">
    <property type="protein sequence ID" value="KJY59151.1"/>
    <property type="molecule type" value="Genomic_DNA"/>
</dbReference>
<dbReference type="InterPro" id="IPR036188">
    <property type="entry name" value="FAD/NAD-bd_sf"/>
</dbReference>
<dbReference type="GO" id="GO:0016491">
    <property type="term" value="F:oxidoreductase activity"/>
    <property type="evidence" value="ECO:0007669"/>
    <property type="project" value="UniProtKB-KW"/>
</dbReference>
<organism evidence="6 7">
    <name type="scientific">Lactobacillus kullabergensis</name>
    <dbReference type="NCBI Taxonomy" id="1218493"/>
    <lineage>
        <taxon>Bacteria</taxon>
        <taxon>Bacillati</taxon>
        <taxon>Bacillota</taxon>
        <taxon>Bacilli</taxon>
        <taxon>Lactobacillales</taxon>
        <taxon>Lactobacillaceae</taxon>
        <taxon>Lactobacillus</taxon>
    </lineage>
</organism>